<dbReference type="InterPro" id="IPR011013">
    <property type="entry name" value="Gal_mutarotase_sf_dom"/>
</dbReference>
<evidence type="ECO:0000256" key="4">
    <source>
        <dbReference type="ARBA" id="ARBA00022801"/>
    </source>
</evidence>
<gene>
    <name evidence="10" type="ORF">BJF91_15465</name>
    <name evidence="9" type="ORF">GGQ71_004106</name>
</gene>
<proteinExistence type="inferred from homology"/>
<dbReference type="Gene3D" id="2.70.98.10">
    <property type="match status" value="1"/>
</dbReference>
<dbReference type="Pfam" id="PF00703">
    <property type="entry name" value="Glyco_hydro_2"/>
    <property type="match status" value="1"/>
</dbReference>
<keyword evidence="4 7" id="KW-0378">Hydrolase</keyword>
<reference evidence="10 11" key="1">
    <citation type="submission" date="2016-09" db="EMBL/GenBank/DDBJ databases">
        <title>Rhizobium oryziradicis sp. nov., isolated from the root of rice.</title>
        <authorList>
            <person name="Zhao J."/>
            <person name="Zhang X."/>
        </authorList>
    </citation>
    <scope>NUCLEOTIDE SEQUENCE [LARGE SCALE GENOMIC DNA]</scope>
    <source>
        <strain evidence="10 11">14971</strain>
    </source>
</reference>
<comment type="caution">
    <text evidence="10">The sequence shown here is derived from an EMBL/GenBank/DDBJ whole genome shotgun (WGS) entry which is preliminary data.</text>
</comment>
<evidence type="ECO:0000256" key="7">
    <source>
        <dbReference type="RuleBase" id="RU361154"/>
    </source>
</evidence>
<dbReference type="RefSeq" id="WP_075613144.1">
    <property type="nucleotide sequence ID" value="NZ_JACIED010000006.1"/>
</dbReference>
<dbReference type="PROSITE" id="PS00719">
    <property type="entry name" value="GLYCOSYL_HYDROL_F2_1"/>
    <property type="match status" value="1"/>
</dbReference>
<dbReference type="GO" id="GO:0030246">
    <property type="term" value="F:carbohydrate binding"/>
    <property type="evidence" value="ECO:0007669"/>
    <property type="project" value="InterPro"/>
</dbReference>
<sequence>MTTESLPAAADLTWLSDPQIFAIGRLPAISDHVVFPDASSALAGIASPLRQSLDGTWQFVSALSAAERPEGFHRPDFDRSGFGTIDVPGAMQLQGHGHPQYVNIQYPWDGHEALDLGEAAKANRVGCYIRTFTLAPELAGHRTILTFEGVETAFYVWLNGRFIGYAEDSFTPSRFDVTDALVNGENLLAVEVYHRSSGAWLEDQDFWRLSGIMRPVRLEAWPALHIRDLFVTTDLADDFKSASLRLRLALDLPEAAKATLAATLYAPDGTEVVSATFDAAGEMDVALAVDAPHLWSAEAPHLYRLLLTLNDGTGKTVEAVPQTVGFRRFEMRDGLMRLNGERIVFKGINRHDFHPRRGRSVTVEDMLWDVLFFKRNNFNAVRTSHYPNRSEFYALCDEHGLYVIDETNLETHGTWAVEERDLDKVLPGDRAEWRPAVLDRATNMLERDKNHPCVLIWSCGNESFGGSVIADMADWFRNRDPSRLVHYEGVFNDRRYDARSSDMESRMYARPQAVEDYLRSNPSKPFVSCEYTHAMGNSCGGMHLYTDLTYRYEQCQGGFIWEYIEQAFYGPRPDGSEGLLFGGDFGDRPTDYSFCCDGIVTADRQLTPKVQEIKALYQPARLLPDRHGVKILNDNLFVSLEALYLDYQLLKDGVVVASGREDVDVAPQDQATLRLSLPATEAAGEYSLQCSLRERHDRAWAPAGHEVAFGEHVWTITGEQPKPVARPLTRVEGGYNLGISDGESRTLFCRRFGGPVSLVNAAGVEFLERPPQPTFWRAPTDNDRGAGFGAKFGTWRRASLDHTQASYAYRDTGIDYRFAIPDGSEQVSVSYRYEADGAILVTAHWPGDSKLPSPPLFGLAIPMPKTFDRFRYYGLGPEENHADRLHGARLGIYERAVADNVTPYVIPQESGNRTGVRWAELFDAQGNRLRFEAVDMPFELGVSPYTAFQLEAAARPYDLPAANRTIVTLMARQMGVGGDDSWGALPHPAYMIEPGEALTLSVRIRLME</sequence>
<dbReference type="InterPro" id="IPR023232">
    <property type="entry name" value="Glyco_hydro_2_AS"/>
</dbReference>
<reference evidence="9 12" key="2">
    <citation type="submission" date="2020-08" db="EMBL/GenBank/DDBJ databases">
        <title>Genomic Encyclopedia of Type Strains, Phase IV (KMG-IV): sequencing the most valuable type-strain genomes for metagenomic binning, comparative biology and taxonomic classification.</title>
        <authorList>
            <person name="Goeker M."/>
        </authorList>
    </citation>
    <scope>NUCLEOTIDE SEQUENCE [LARGE SCALE GENOMIC DNA]</scope>
    <source>
        <strain evidence="9 12">DSM 100021</strain>
    </source>
</reference>
<dbReference type="SUPFAM" id="SSF74650">
    <property type="entry name" value="Galactose mutarotase-like"/>
    <property type="match status" value="1"/>
</dbReference>
<accession>A0A1Q9A993</accession>
<dbReference type="SUPFAM" id="SSF49785">
    <property type="entry name" value="Galactose-binding domain-like"/>
    <property type="match status" value="1"/>
</dbReference>
<dbReference type="Gene3D" id="3.20.20.80">
    <property type="entry name" value="Glycosidases"/>
    <property type="match status" value="1"/>
</dbReference>
<name>A0A1Q9A993_9HYPH</name>
<dbReference type="InterPro" id="IPR050347">
    <property type="entry name" value="Bact_Beta-galactosidase"/>
</dbReference>
<dbReference type="Pfam" id="PF02929">
    <property type="entry name" value="Bgal_small_N"/>
    <property type="match status" value="1"/>
</dbReference>
<evidence type="ECO:0000259" key="8">
    <source>
        <dbReference type="SMART" id="SM01038"/>
    </source>
</evidence>
<feature type="domain" description="Beta galactosidase small chain/" evidence="8">
    <location>
        <begin position="738"/>
        <end position="1005"/>
    </location>
</feature>
<dbReference type="InterPro" id="IPR032312">
    <property type="entry name" value="LacZ_4"/>
</dbReference>
<evidence type="ECO:0000313" key="10">
    <source>
        <dbReference type="EMBL" id="OLP51453.1"/>
    </source>
</evidence>
<evidence type="ECO:0000256" key="6">
    <source>
        <dbReference type="ARBA" id="ARBA00032230"/>
    </source>
</evidence>
<evidence type="ECO:0000256" key="2">
    <source>
        <dbReference type="ARBA" id="ARBA00007401"/>
    </source>
</evidence>
<dbReference type="PANTHER" id="PTHR46323:SF2">
    <property type="entry name" value="BETA-GALACTOSIDASE"/>
    <property type="match status" value="1"/>
</dbReference>
<dbReference type="InterPro" id="IPR036156">
    <property type="entry name" value="Beta-gal/glucu_dom_sf"/>
</dbReference>
<dbReference type="InterPro" id="IPR006104">
    <property type="entry name" value="Glyco_hydro_2_N"/>
</dbReference>
<evidence type="ECO:0000313" key="12">
    <source>
        <dbReference type="Proteomes" id="UP000544107"/>
    </source>
</evidence>
<keyword evidence="11" id="KW-1185">Reference proteome</keyword>
<dbReference type="InterPro" id="IPR006102">
    <property type="entry name" value="Ig-like_GH2"/>
</dbReference>
<dbReference type="InterPro" id="IPR004199">
    <property type="entry name" value="B-gal_small/dom_5"/>
</dbReference>
<protein>
    <recommendedName>
        <fullName evidence="3 7">Beta-galactosidase</fullName>
        <ecNumber evidence="3 7">3.2.1.23</ecNumber>
    </recommendedName>
    <alternativeName>
        <fullName evidence="6 7">Lactase</fullName>
    </alternativeName>
</protein>
<evidence type="ECO:0000313" key="11">
    <source>
        <dbReference type="Proteomes" id="UP000185598"/>
    </source>
</evidence>
<dbReference type="PANTHER" id="PTHR46323">
    <property type="entry name" value="BETA-GALACTOSIDASE"/>
    <property type="match status" value="1"/>
</dbReference>
<dbReference type="InterPro" id="IPR013783">
    <property type="entry name" value="Ig-like_fold"/>
</dbReference>
<comment type="similarity">
    <text evidence="2 7">Belongs to the glycosyl hydrolase 2 family.</text>
</comment>
<dbReference type="GO" id="GO:0004565">
    <property type="term" value="F:beta-galactosidase activity"/>
    <property type="evidence" value="ECO:0007669"/>
    <property type="project" value="UniProtKB-EC"/>
</dbReference>
<comment type="catalytic activity">
    <reaction evidence="1 7">
        <text>Hydrolysis of terminal non-reducing beta-D-galactose residues in beta-D-galactosides.</text>
        <dbReference type="EC" id="3.2.1.23"/>
    </reaction>
</comment>
<dbReference type="OrthoDB" id="9758603at2"/>
<dbReference type="Pfam" id="PF02837">
    <property type="entry name" value="Glyco_hydro_2_N"/>
    <property type="match status" value="1"/>
</dbReference>
<dbReference type="Gene3D" id="2.60.40.10">
    <property type="entry name" value="Immunoglobulins"/>
    <property type="match status" value="2"/>
</dbReference>
<evidence type="ECO:0000313" key="9">
    <source>
        <dbReference type="EMBL" id="MBB4009809.1"/>
    </source>
</evidence>
<dbReference type="GO" id="GO:0005990">
    <property type="term" value="P:lactose catabolic process"/>
    <property type="evidence" value="ECO:0007669"/>
    <property type="project" value="TreeGrafter"/>
</dbReference>
<dbReference type="Pfam" id="PF02836">
    <property type="entry name" value="Glyco_hydro_2_C"/>
    <property type="match status" value="1"/>
</dbReference>
<evidence type="ECO:0000256" key="1">
    <source>
        <dbReference type="ARBA" id="ARBA00001412"/>
    </source>
</evidence>
<dbReference type="EMBL" id="MKIN01000019">
    <property type="protein sequence ID" value="OLP51453.1"/>
    <property type="molecule type" value="Genomic_DNA"/>
</dbReference>
<dbReference type="SUPFAM" id="SSF51445">
    <property type="entry name" value="(Trans)glycosidases"/>
    <property type="match status" value="1"/>
</dbReference>
<dbReference type="InterPro" id="IPR017853">
    <property type="entry name" value="GH"/>
</dbReference>
<dbReference type="PROSITE" id="PS00608">
    <property type="entry name" value="GLYCOSYL_HYDROL_F2_2"/>
    <property type="match status" value="1"/>
</dbReference>
<dbReference type="InterPro" id="IPR023230">
    <property type="entry name" value="Glyco_hydro_2_CS"/>
</dbReference>
<dbReference type="STRING" id="887144.BJF91_15465"/>
<dbReference type="Gene3D" id="2.60.120.260">
    <property type="entry name" value="Galactose-binding domain-like"/>
    <property type="match status" value="1"/>
</dbReference>
<dbReference type="Proteomes" id="UP000544107">
    <property type="component" value="Unassembled WGS sequence"/>
</dbReference>
<keyword evidence="5 7" id="KW-0326">Glycosidase</keyword>
<dbReference type="GO" id="GO:0009341">
    <property type="term" value="C:beta-galactosidase complex"/>
    <property type="evidence" value="ECO:0007669"/>
    <property type="project" value="InterPro"/>
</dbReference>
<organism evidence="10 11">
    <name type="scientific">Allorhizobium taibaishanense</name>
    <dbReference type="NCBI Taxonomy" id="887144"/>
    <lineage>
        <taxon>Bacteria</taxon>
        <taxon>Pseudomonadati</taxon>
        <taxon>Pseudomonadota</taxon>
        <taxon>Alphaproteobacteria</taxon>
        <taxon>Hyphomicrobiales</taxon>
        <taxon>Rhizobiaceae</taxon>
        <taxon>Rhizobium/Agrobacterium group</taxon>
        <taxon>Allorhizobium</taxon>
    </lineage>
</organism>
<dbReference type="Proteomes" id="UP000185598">
    <property type="component" value="Unassembled WGS sequence"/>
</dbReference>
<dbReference type="EMBL" id="JACIED010000006">
    <property type="protein sequence ID" value="MBB4009809.1"/>
    <property type="molecule type" value="Genomic_DNA"/>
</dbReference>
<dbReference type="InterPro" id="IPR008979">
    <property type="entry name" value="Galactose-bd-like_sf"/>
</dbReference>
<dbReference type="InterPro" id="IPR006101">
    <property type="entry name" value="Glyco_hydro_2"/>
</dbReference>
<dbReference type="PRINTS" id="PR00132">
    <property type="entry name" value="GLHYDRLASE2"/>
</dbReference>
<dbReference type="Pfam" id="PF16353">
    <property type="entry name" value="LacZ_4"/>
    <property type="match status" value="1"/>
</dbReference>
<dbReference type="SUPFAM" id="SSF49303">
    <property type="entry name" value="beta-Galactosidase/glucuronidase domain"/>
    <property type="match status" value="2"/>
</dbReference>
<dbReference type="AlphaFoldDB" id="A0A1Q9A993"/>
<dbReference type="InterPro" id="IPR006103">
    <property type="entry name" value="Glyco_hydro_2_cat"/>
</dbReference>
<evidence type="ECO:0000256" key="3">
    <source>
        <dbReference type="ARBA" id="ARBA00012756"/>
    </source>
</evidence>
<dbReference type="SMART" id="SM01038">
    <property type="entry name" value="Bgal_small_N"/>
    <property type="match status" value="1"/>
</dbReference>
<dbReference type="InterPro" id="IPR014718">
    <property type="entry name" value="GH-type_carb-bd"/>
</dbReference>
<dbReference type="EC" id="3.2.1.23" evidence="3 7"/>
<evidence type="ECO:0000256" key="5">
    <source>
        <dbReference type="ARBA" id="ARBA00023295"/>
    </source>
</evidence>